<dbReference type="GO" id="GO:0031419">
    <property type="term" value="F:cobalamin binding"/>
    <property type="evidence" value="ECO:0007669"/>
    <property type="project" value="InterPro"/>
</dbReference>
<gene>
    <name evidence="8" type="ORF">BU204_25425</name>
</gene>
<accession>A0A1Q8CK96</accession>
<protein>
    <submittedName>
        <fullName evidence="8">B12-binding domain-containing radical SAM protein</fullName>
    </submittedName>
</protein>
<proteinExistence type="predicted"/>
<keyword evidence="3" id="KW-0479">Metal-binding</keyword>
<evidence type="ECO:0000259" key="7">
    <source>
        <dbReference type="PROSITE" id="PS51918"/>
    </source>
</evidence>
<dbReference type="InterPro" id="IPR007197">
    <property type="entry name" value="rSAM"/>
</dbReference>
<keyword evidence="2" id="KW-0949">S-adenosyl-L-methionine</keyword>
<reference evidence="8 9" key="1">
    <citation type="submission" date="2016-12" db="EMBL/GenBank/DDBJ databases">
        <title>The draft genome sequence of Actinophytocola sp. 11-183.</title>
        <authorList>
            <person name="Wang W."/>
            <person name="Yuan L."/>
        </authorList>
    </citation>
    <scope>NUCLEOTIDE SEQUENCE [LARGE SCALE GENOMIC DNA]</scope>
    <source>
        <strain evidence="8 9">11-183</strain>
    </source>
</reference>
<dbReference type="Gene3D" id="3.80.30.20">
    <property type="entry name" value="tm_1862 like domain"/>
    <property type="match status" value="1"/>
</dbReference>
<feature type="domain" description="B12-binding" evidence="6">
    <location>
        <begin position="82"/>
        <end position="219"/>
    </location>
</feature>
<dbReference type="InterPro" id="IPR006638">
    <property type="entry name" value="Elp3/MiaA/NifB-like_rSAM"/>
</dbReference>
<dbReference type="SFLD" id="SFLDS00029">
    <property type="entry name" value="Radical_SAM"/>
    <property type="match status" value="1"/>
</dbReference>
<dbReference type="RefSeq" id="WP_075128270.1">
    <property type="nucleotide sequence ID" value="NZ_MSIE01000049.1"/>
</dbReference>
<feature type="domain" description="Radical SAM core" evidence="7">
    <location>
        <begin position="267"/>
        <end position="485"/>
    </location>
</feature>
<keyword evidence="4" id="KW-0408">Iron</keyword>
<name>A0A1Q8CK96_9PSEU</name>
<dbReference type="OrthoDB" id="9801424at2"/>
<comment type="cofactor">
    <cofactor evidence="1">
        <name>[4Fe-4S] cluster</name>
        <dbReference type="ChEBI" id="CHEBI:49883"/>
    </cofactor>
</comment>
<dbReference type="Gene3D" id="3.40.50.280">
    <property type="entry name" value="Cobalamin-binding domain"/>
    <property type="match status" value="1"/>
</dbReference>
<dbReference type="InterPro" id="IPR023404">
    <property type="entry name" value="rSAM_horseshoe"/>
</dbReference>
<keyword evidence="9" id="KW-1185">Reference proteome</keyword>
<dbReference type="GO" id="GO:0046872">
    <property type="term" value="F:metal ion binding"/>
    <property type="evidence" value="ECO:0007669"/>
    <property type="project" value="UniProtKB-KW"/>
</dbReference>
<sequence>MLSTPEQRHDCPVVLVSMPFMEVYRPSIQLGLLKAIGVTSGFPVHTLHANLDFAARIGVEHYRLLTEQRGQQLGDWLFSLAAFGDLAPDPGSYWVDGFARRLATTGRPQAELREWLLRIRNVEVPAYLDSLLDPVLRHKPRLVGFTSTFQQNAASFALARRIKSRYPEITMVFGGANFDGEMGVEHVRAVDVVDVAVIGEGDVAFPMLLDAVAAGADPGSVPGTASRADDGVRRTAPRPLSHKLDELPVPDYDEYFERAERLDLLDRTDRPEIWLPFESARGCWWGEKHHCTFCGLNGTSMRFRSKSAQRVFDELAHQARRYGGFRFAAVDNILDLAYLRTLIPMLLGTDYELFYEVKANLTRAQVRLLAQGGVRRLQPGLESLSSHVLQLMRKGVTAGQNVNLLRWARYYGIHVQWNLLWGFPGETEQDYAEQAAVLPHLVHLQPPEGATRVWLERFSPLFTEPDLMAVRSRAPEATYRAVYPKDVDLDRVAYFFEYTQADQLPDRVYDQLAHAAAQWMEAEPANLTYRSAPGLLQIEDTRPGRAGVYRFEDTIADIYVACSERPLSARAVRDKLRLTTEEPTIQAVFDEFAQRGLMFLDGRRALALALPAVPGR</sequence>
<dbReference type="EMBL" id="MSIE01000049">
    <property type="protein sequence ID" value="OLF14753.1"/>
    <property type="molecule type" value="Genomic_DNA"/>
</dbReference>
<dbReference type="Pfam" id="PF04055">
    <property type="entry name" value="Radical_SAM"/>
    <property type="match status" value="1"/>
</dbReference>
<dbReference type="InterPro" id="IPR058240">
    <property type="entry name" value="rSAM_sf"/>
</dbReference>
<dbReference type="NCBIfam" id="TIGR03975">
    <property type="entry name" value="rSAM_ocin_1"/>
    <property type="match status" value="1"/>
</dbReference>
<keyword evidence="5" id="KW-0411">Iron-sulfur</keyword>
<dbReference type="PANTHER" id="PTHR43409">
    <property type="entry name" value="ANAEROBIC MAGNESIUM-PROTOPORPHYRIN IX MONOMETHYL ESTER CYCLASE-RELATED"/>
    <property type="match status" value="1"/>
</dbReference>
<evidence type="ECO:0000256" key="3">
    <source>
        <dbReference type="ARBA" id="ARBA00022723"/>
    </source>
</evidence>
<evidence type="ECO:0000313" key="8">
    <source>
        <dbReference type="EMBL" id="OLF14753.1"/>
    </source>
</evidence>
<evidence type="ECO:0000256" key="2">
    <source>
        <dbReference type="ARBA" id="ARBA00022691"/>
    </source>
</evidence>
<dbReference type="Proteomes" id="UP000185596">
    <property type="component" value="Unassembled WGS sequence"/>
</dbReference>
<evidence type="ECO:0000313" key="9">
    <source>
        <dbReference type="Proteomes" id="UP000185596"/>
    </source>
</evidence>
<dbReference type="SFLD" id="SFLDF00324">
    <property type="entry name" value="bacteriocin_maturation"/>
    <property type="match status" value="1"/>
</dbReference>
<dbReference type="GO" id="GO:0005829">
    <property type="term" value="C:cytosol"/>
    <property type="evidence" value="ECO:0007669"/>
    <property type="project" value="TreeGrafter"/>
</dbReference>
<evidence type="ECO:0000256" key="5">
    <source>
        <dbReference type="ARBA" id="ARBA00023014"/>
    </source>
</evidence>
<dbReference type="GO" id="GO:0051536">
    <property type="term" value="F:iron-sulfur cluster binding"/>
    <property type="evidence" value="ECO:0007669"/>
    <property type="project" value="UniProtKB-KW"/>
</dbReference>
<dbReference type="SUPFAM" id="SSF102114">
    <property type="entry name" value="Radical SAM enzymes"/>
    <property type="match status" value="1"/>
</dbReference>
<dbReference type="GO" id="GO:0003824">
    <property type="term" value="F:catalytic activity"/>
    <property type="evidence" value="ECO:0007669"/>
    <property type="project" value="InterPro"/>
</dbReference>
<dbReference type="InterPro" id="IPR023984">
    <property type="entry name" value="rSAM_ocin_1"/>
</dbReference>
<evidence type="ECO:0000256" key="1">
    <source>
        <dbReference type="ARBA" id="ARBA00001966"/>
    </source>
</evidence>
<comment type="caution">
    <text evidence="8">The sequence shown here is derived from an EMBL/GenBank/DDBJ whole genome shotgun (WGS) entry which is preliminary data.</text>
</comment>
<dbReference type="SMART" id="SM00729">
    <property type="entry name" value="Elp3"/>
    <property type="match status" value="1"/>
</dbReference>
<dbReference type="SFLD" id="SFLDG01082">
    <property type="entry name" value="B12-binding_domain_containing"/>
    <property type="match status" value="1"/>
</dbReference>
<evidence type="ECO:0000259" key="6">
    <source>
        <dbReference type="PROSITE" id="PS51332"/>
    </source>
</evidence>
<dbReference type="AlphaFoldDB" id="A0A1Q8CK96"/>
<dbReference type="InterPro" id="IPR006158">
    <property type="entry name" value="Cobalamin-bd"/>
</dbReference>
<dbReference type="STRING" id="1912961.BU204_25425"/>
<dbReference type="PROSITE" id="PS51918">
    <property type="entry name" value="RADICAL_SAM"/>
    <property type="match status" value="1"/>
</dbReference>
<dbReference type="InterPro" id="IPR051198">
    <property type="entry name" value="BchE-like"/>
</dbReference>
<evidence type="ECO:0000256" key="4">
    <source>
        <dbReference type="ARBA" id="ARBA00023004"/>
    </source>
</evidence>
<dbReference type="PROSITE" id="PS51332">
    <property type="entry name" value="B12_BINDING"/>
    <property type="match status" value="1"/>
</dbReference>
<organism evidence="8 9">
    <name type="scientific">Actinophytocola xanthii</name>
    <dbReference type="NCBI Taxonomy" id="1912961"/>
    <lineage>
        <taxon>Bacteria</taxon>
        <taxon>Bacillati</taxon>
        <taxon>Actinomycetota</taxon>
        <taxon>Actinomycetes</taxon>
        <taxon>Pseudonocardiales</taxon>
        <taxon>Pseudonocardiaceae</taxon>
    </lineage>
</organism>
<dbReference type="PANTHER" id="PTHR43409:SF7">
    <property type="entry name" value="BLL1977 PROTEIN"/>
    <property type="match status" value="1"/>
</dbReference>